<organism evidence="1 2">
    <name type="scientific">Sphaerochaeta halotolerans</name>
    <dbReference type="NCBI Taxonomy" id="2293840"/>
    <lineage>
        <taxon>Bacteria</taxon>
        <taxon>Pseudomonadati</taxon>
        <taxon>Spirochaetota</taxon>
        <taxon>Spirochaetia</taxon>
        <taxon>Spirochaetales</taxon>
        <taxon>Sphaerochaetaceae</taxon>
        <taxon>Sphaerochaeta</taxon>
    </lineage>
</organism>
<reference evidence="1 2" key="2">
    <citation type="submission" date="2018-09" db="EMBL/GenBank/DDBJ databases">
        <title>Genome of Sphaerochaeta halotolerans strain 4-11.</title>
        <authorList>
            <person name="Nazina T.N."/>
            <person name="Sokolova D.S."/>
        </authorList>
    </citation>
    <scope>NUCLEOTIDE SEQUENCE [LARGE SCALE GENOMIC DNA]</scope>
    <source>
        <strain evidence="1 2">4-11</strain>
    </source>
</reference>
<dbReference type="Proteomes" id="UP000264002">
    <property type="component" value="Unassembled WGS sequence"/>
</dbReference>
<evidence type="ECO:0000313" key="2">
    <source>
        <dbReference type="Proteomes" id="UP000264002"/>
    </source>
</evidence>
<accession>A0A372MFB0</accession>
<name>A0A372MFB0_9SPIR</name>
<gene>
    <name evidence="1" type="ORF">DYP60_12565</name>
</gene>
<reference evidence="2" key="1">
    <citation type="submission" date="2018-08" db="EMBL/GenBank/DDBJ databases">
        <authorList>
            <person name="Grouzdev D.S."/>
            <person name="Krutkina M.S."/>
        </authorList>
    </citation>
    <scope>NUCLEOTIDE SEQUENCE [LARGE SCALE GENOMIC DNA]</scope>
    <source>
        <strain evidence="2">4-11</strain>
    </source>
</reference>
<comment type="caution">
    <text evidence="1">The sequence shown here is derived from an EMBL/GenBank/DDBJ whole genome shotgun (WGS) entry which is preliminary data.</text>
</comment>
<dbReference type="AlphaFoldDB" id="A0A372MFB0"/>
<keyword evidence="2" id="KW-1185">Reference proteome</keyword>
<protein>
    <submittedName>
        <fullName evidence="1">Uncharacterized protein</fullName>
    </submittedName>
</protein>
<dbReference type="EMBL" id="QUWK01000016">
    <property type="protein sequence ID" value="RFU93890.1"/>
    <property type="molecule type" value="Genomic_DNA"/>
</dbReference>
<sequence length="170" mass="19381">METIADFDRARDALMKLDRSILVDALLKLAIESSSASMMVEGLISSLDERIALFRENIHRITHQGHRSTLSGEQILDILTRSLELLDPDQIDPALGLELMELFYSTDEWALNSTNELDFEFELLYTDDGYSKFTEFAERCDDPILVQQVVNRLLASDDYGMRENLSEVVS</sequence>
<evidence type="ECO:0000313" key="1">
    <source>
        <dbReference type="EMBL" id="RFU93890.1"/>
    </source>
</evidence>
<dbReference type="RefSeq" id="WP_117331362.1">
    <property type="nucleotide sequence ID" value="NZ_QUWK01000016.1"/>
</dbReference>
<proteinExistence type="predicted"/>